<organism evidence="1 2">
    <name type="scientific">Aspergillus niger ATCC 13496</name>
    <dbReference type="NCBI Taxonomy" id="1353008"/>
    <lineage>
        <taxon>Eukaryota</taxon>
        <taxon>Fungi</taxon>
        <taxon>Dikarya</taxon>
        <taxon>Ascomycota</taxon>
        <taxon>Pezizomycotina</taxon>
        <taxon>Eurotiomycetes</taxon>
        <taxon>Eurotiomycetidae</taxon>
        <taxon>Eurotiales</taxon>
        <taxon>Aspergillaceae</taxon>
        <taxon>Aspergillus</taxon>
        <taxon>Aspergillus subgen. Circumdati</taxon>
    </lineage>
</organism>
<proteinExistence type="predicted"/>
<accession>A0A370CB85</accession>
<dbReference type="Proteomes" id="UP000253845">
    <property type="component" value="Unassembled WGS sequence"/>
</dbReference>
<reference evidence="1 2" key="1">
    <citation type="submission" date="2018-07" db="EMBL/GenBank/DDBJ databases">
        <title>Section-level genome sequencing of Aspergillus section Nigri to investigate inter- and intra-species variation.</title>
        <authorList>
            <consortium name="DOE Joint Genome Institute"/>
            <person name="Vesth T.C."/>
            <person name="Nybo J.L."/>
            <person name="Theobald S."/>
            <person name="Frisvad J.C."/>
            <person name="Larsen T.O."/>
            <person name="Nielsen K.F."/>
            <person name="Hoof J.B."/>
            <person name="Brandl J."/>
            <person name="Salamov A."/>
            <person name="Riley R."/>
            <person name="Gladden J.M."/>
            <person name="Phatale P."/>
            <person name="Nielsen M.T."/>
            <person name="Lyhne E.K."/>
            <person name="Kogle M.E."/>
            <person name="Strasser K."/>
            <person name="McDonnell E."/>
            <person name="Barry K."/>
            <person name="Clum A."/>
            <person name="Chen C."/>
            <person name="Nolan M."/>
            <person name="Sandor L."/>
            <person name="Kuo A."/>
            <person name="Lipzen A."/>
            <person name="Hainaut M."/>
            <person name="Drula E."/>
            <person name="Tsang A."/>
            <person name="Magnuson J.K."/>
            <person name="Henrissat B."/>
            <person name="Wiebenga A."/>
            <person name="Simmons B.A."/>
            <person name="Makela M.R."/>
            <person name="De vries R.P."/>
            <person name="Grigoriev I.V."/>
            <person name="Mortensen U.H."/>
            <person name="Baker S.E."/>
            <person name="Andersen M.R."/>
        </authorList>
    </citation>
    <scope>NUCLEOTIDE SEQUENCE [LARGE SCALE GENOMIC DNA]</scope>
    <source>
        <strain evidence="1 2">ATCC 13496</strain>
    </source>
</reference>
<gene>
    <name evidence="1" type="ORF">M747DRAFT_312469</name>
</gene>
<protein>
    <submittedName>
        <fullName evidence="1">Uncharacterized protein</fullName>
    </submittedName>
</protein>
<evidence type="ECO:0000313" key="1">
    <source>
        <dbReference type="EMBL" id="RDH24381.1"/>
    </source>
</evidence>
<name>A0A370CB85_ASPNG</name>
<dbReference type="EMBL" id="KZ851902">
    <property type="protein sequence ID" value="RDH24381.1"/>
    <property type="molecule type" value="Genomic_DNA"/>
</dbReference>
<sequence length="305" mass="34148">MVLRTVLCHELRSSCACQYVLTGSLGTLLNFSDLVGLVDRVLTLPCKQHLPRPELSYVVQLFEQQWRLYWTREPYPDSVLVKVDLDCVLSLAIMTYLATLDAVRMETMLAKMPMQLQKCIVPVEIYTPSLYYVQIQKYLDTIYLVPVLPSFFGPGGYYSKLSPDYVHLGDDAVLDRGFIEQQWGCIAYKPAALTDHKASNFKDNAPFGRFMDVGRTSNDCGPLINDPSSPFADGWLNPYRTDTGQRHRSWPSTNDEHHLVGSGTHCTSSLGGYGGGAPETRNLQTDGSNMMTSADLRIDSGHCSW</sequence>
<dbReference type="AlphaFoldDB" id="A0A370CB85"/>
<dbReference type="VEuPathDB" id="FungiDB:M747DRAFT_312469"/>
<evidence type="ECO:0000313" key="2">
    <source>
        <dbReference type="Proteomes" id="UP000253845"/>
    </source>
</evidence>